<feature type="domain" description="N-acetyltransferase" evidence="1">
    <location>
        <begin position="7"/>
        <end position="170"/>
    </location>
</feature>
<protein>
    <submittedName>
        <fullName evidence="2">Spermidine N(1)-acetyltransferase</fullName>
        <ecNumber evidence="2">2.3.1.57</ecNumber>
    </submittedName>
</protein>
<gene>
    <name evidence="2" type="primary">speG_2</name>
    <name evidence="2" type="ORF">OXPF_00230</name>
</gene>
<reference evidence="2 3" key="1">
    <citation type="submission" date="2015-09" db="EMBL/GenBank/DDBJ databases">
        <title>Genome sequence of Oxobacter pfennigii DSM 3222.</title>
        <authorList>
            <person name="Poehlein A."/>
            <person name="Bengelsdorf F.R."/>
            <person name="Schiel-Bengelsdorf B."/>
            <person name="Duerre P."/>
            <person name="Daniel R."/>
        </authorList>
    </citation>
    <scope>NUCLEOTIDE SEQUENCE [LARGE SCALE GENOMIC DNA]</scope>
    <source>
        <strain evidence="2 3">DSM 3222</strain>
    </source>
</reference>
<evidence type="ECO:0000313" key="3">
    <source>
        <dbReference type="Proteomes" id="UP000050326"/>
    </source>
</evidence>
<dbReference type="RefSeq" id="WP_054873192.1">
    <property type="nucleotide sequence ID" value="NZ_LKET01000003.1"/>
</dbReference>
<dbReference type="STRING" id="36849.OXPF_00230"/>
<sequence length="174" mass="20176">MLRGEYVILRVPELDDADIITSWHNDREVTKYLAENIYSVSKTALQGLIKQIYSEKNAKHFLIETEDEIPIGLGSLNDIDWINGTAEIRVVLYAKNCWGRGYGYDCVKTLTEYAMYELNLNTIYVKLIEENERAIKCFQKAGYEAEGKLMKRVIKENKYKNIISMSIYKKGNNE</sequence>
<comment type="caution">
    <text evidence="2">The sequence shown here is derived from an EMBL/GenBank/DDBJ whole genome shotgun (WGS) entry which is preliminary data.</text>
</comment>
<keyword evidence="2" id="KW-0808">Transferase</keyword>
<dbReference type="Pfam" id="PF13302">
    <property type="entry name" value="Acetyltransf_3"/>
    <property type="match status" value="1"/>
</dbReference>
<name>A0A0P8WF16_9CLOT</name>
<evidence type="ECO:0000259" key="1">
    <source>
        <dbReference type="PROSITE" id="PS51186"/>
    </source>
</evidence>
<dbReference type="PANTHER" id="PTHR43415">
    <property type="entry name" value="SPERMIDINE N(1)-ACETYLTRANSFERASE"/>
    <property type="match status" value="1"/>
</dbReference>
<dbReference type="EMBL" id="LKET01000003">
    <property type="protein sequence ID" value="KPU46381.1"/>
    <property type="molecule type" value="Genomic_DNA"/>
</dbReference>
<dbReference type="InterPro" id="IPR016181">
    <property type="entry name" value="Acyl_CoA_acyltransferase"/>
</dbReference>
<dbReference type="SUPFAM" id="SSF55729">
    <property type="entry name" value="Acyl-CoA N-acyltransferases (Nat)"/>
    <property type="match status" value="1"/>
</dbReference>
<dbReference type="AlphaFoldDB" id="A0A0P8WF16"/>
<dbReference type="EC" id="2.3.1.57" evidence="2"/>
<keyword evidence="3" id="KW-1185">Reference proteome</keyword>
<accession>A0A0P8WF16</accession>
<dbReference type="PROSITE" id="PS51186">
    <property type="entry name" value="GNAT"/>
    <property type="match status" value="1"/>
</dbReference>
<dbReference type="PANTHER" id="PTHR43415:SF3">
    <property type="entry name" value="GNAT-FAMILY ACETYLTRANSFERASE"/>
    <property type="match status" value="1"/>
</dbReference>
<keyword evidence="2" id="KW-0012">Acyltransferase</keyword>
<dbReference type="Proteomes" id="UP000050326">
    <property type="component" value="Unassembled WGS sequence"/>
</dbReference>
<dbReference type="GO" id="GO:0004145">
    <property type="term" value="F:diamine N-acetyltransferase activity"/>
    <property type="evidence" value="ECO:0007669"/>
    <property type="project" value="UniProtKB-EC"/>
</dbReference>
<dbReference type="OrthoDB" id="9795206at2"/>
<dbReference type="Gene3D" id="3.40.630.30">
    <property type="match status" value="1"/>
</dbReference>
<dbReference type="InterPro" id="IPR000182">
    <property type="entry name" value="GNAT_dom"/>
</dbReference>
<proteinExistence type="predicted"/>
<organism evidence="2 3">
    <name type="scientific">Oxobacter pfennigii</name>
    <dbReference type="NCBI Taxonomy" id="36849"/>
    <lineage>
        <taxon>Bacteria</taxon>
        <taxon>Bacillati</taxon>
        <taxon>Bacillota</taxon>
        <taxon>Clostridia</taxon>
        <taxon>Eubacteriales</taxon>
        <taxon>Clostridiaceae</taxon>
        <taxon>Oxobacter</taxon>
    </lineage>
</organism>
<evidence type="ECO:0000313" key="2">
    <source>
        <dbReference type="EMBL" id="KPU46381.1"/>
    </source>
</evidence>